<feature type="domain" description="RmlD-like substrate binding" evidence="7">
    <location>
        <begin position="1"/>
        <end position="281"/>
    </location>
</feature>
<comment type="similarity">
    <text evidence="2 6">Belongs to the dTDP-4-dehydrorhamnose reductase family.</text>
</comment>
<organism evidence="8 9">
    <name type="scientific">Desulfurobacterium pacificum</name>
    <dbReference type="NCBI Taxonomy" id="240166"/>
    <lineage>
        <taxon>Bacteria</taxon>
        <taxon>Pseudomonadati</taxon>
        <taxon>Aquificota</taxon>
        <taxon>Aquificia</taxon>
        <taxon>Desulfurobacteriales</taxon>
        <taxon>Desulfurobacteriaceae</taxon>
        <taxon>Desulfurobacterium</taxon>
    </lineage>
</organism>
<name>A0ABY1NPA3_9BACT</name>
<dbReference type="EMBL" id="FXUB01000003">
    <property type="protein sequence ID" value="SMP13880.1"/>
    <property type="molecule type" value="Genomic_DNA"/>
</dbReference>
<keyword evidence="9" id="KW-1185">Reference proteome</keyword>
<comment type="catalytic activity">
    <reaction evidence="5">
        <text>dTDP-beta-L-rhamnose + NADP(+) = dTDP-4-dehydro-beta-L-rhamnose + NADPH + H(+)</text>
        <dbReference type="Rhea" id="RHEA:21796"/>
        <dbReference type="ChEBI" id="CHEBI:15378"/>
        <dbReference type="ChEBI" id="CHEBI:57510"/>
        <dbReference type="ChEBI" id="CHEBI:57783"/>
        <dbReference type="ChEBI" id="CHEBI:58349"/>
        <dbReference type="ChEBI" id="CHEBI:62830"/>
        <dbReference type="EC" id="1.1.1.133"/>
    </reaction>
</comment>
<sequence>MKYLIFGAGGQLGQEFLKRLKSEESKRNSVWGLKREECDISDFDQVKKVFEEYKPDVVINCAAYNAVDKAEEDYVTAFKVNASGVKNLAYACRKFKSFLIHFSTDYVFDGKKENGLYVEEDSPFPLSEYGRSKLTGEIFLKEETENFLIFRVSWVYGNGKQNFIYKLLSWAKTNEYLKVSYDEISVPTSTNTIVNYTLKAFKSGLKGLYHLTNSGCASRYEWAKKIFEIKGIKKFIRPVSSSIFSLPAKRPEFSAMSNEKLSKLLNVEIPTWEEELVSFLKGI</sequence>
<dbReference type="PANTHER" id="PTHR10491:SF4">
    <property type="entry name" value="METHIONINE ADENOSYLTRANSFERASE 2 SUBUNIT BETA"/>
    <property type="match status" value="1"/>
</dbReference>
<evidence type="ECO:0000256" key="2">
    <source>
        <dbReference type="ARBA" id="ARBA00010944"/>
    </source>
</evidence>
<dbReference type="Gene3D" id="3.40.50.720">
    <property type="entry name" value="NAD(P)-binding Rossmann-like Domain"/>
    <property type="match status" value="1"/>
</dbReference>
<evidence type="ECO:0000256" key="4">
    <source>
        <dbReference type="ARBA" id="ARBA00017099"/>
    </source>
</evidence>
<comment type="caution">
    <text evidence="8">The sequence shown here is derived from an EMBL/GenBank/DDBJ whole genome shotgun (WGS) entry which is preliminary data.</text>
</comment>
<dbReference type="InterPro" id="IPR036291">
    <property type="entry name" value="NAD(P)-bd_dom_sf"/>
</dbReference>
<dbReference type="PANTHER" id="PTHR10491">
    <property type="entry name" value="DTDP-4-DEHYDRORHAMNOSE REDUCTASE"/>
    <property type="match status" value="1"/>
</dbReference>
<dbReference type="InterPro" id="IPR029903">
    <property type="entry name" value="RmlD-like-bd"/>
</dbReference>
<evidence type="ECO:0000256" key="3">
    <source>
        <dbReference type="ARBA" id="ARBA00012929"/>
    </source>
</evidence>
<dbReference type="CDD" id="cd05254">
    <property type="entry name" value="dTDP_HR_like_SDR_e"/>
    <property type="match status" value="1"/>
</dbReference>
<dbReference type="Pfam" id="PF04321">
    <property type="entry name" value="RmlD_sub_bind"/>
    <property type="match status" value="1"/>
</dbReference>
<evidence type="ECO:0000256" key="5">
    <source>
        <dbReference type="ARBA" id="ARBA00048200"/>
    </source>
</evidence>
<reference evidence="8 9" key="1">
    <citation type="submission" date="2017-05" db="EMBL/GenBank/DDBJ databases">
        <authorList>
            <person name="Varghese N."/>
            <person name="Submissions S."/>
        </authorList>
    </citation>
    <scope>NUCLEOTIDE SEQUENCE [LARGE SCALE GENOMIC DNA]</scope>
    <source>
        <strain evidence="8 9">DSM 15522</strain>
    </source>
</reference>
<dbReference type="NCBIfam" id="TIGR01214">
    <property type="entry name" value="rmlD"/>
    <property type="match status" value="1"/>
</dbReference>
<keyword evidence="6" id="KW-0560">Oxidoreductase</keyword>
<evidence type="ECO:0000256" key="6">
    <source>
        <dbReference type="RuleBase" id="RU364082"/>
    </source>
</evidence>
<dbReference type="SUPFAM" id="SSF51735">
    <property type="entry name" value="NAD(P)-binding Rossmann-fold domains"/>
    <property type="match status" value="1"/>
</dbReference>
<comment type="pathway">
    <text evidence="1 6">Carbohydrate biosynthesis; dTDP-L-rhamnose biosynthesis.</text>
</comment>
<accession>A0ABY1NPA3</accession>
<evidence type="ECO:0000256" key="1">
    <source>
        <dbReference type="ARBA" id="ARBA00004781"/>
    </source>
</evidence>
<keyword evidence="6" id="KW-0521">NADP</keyword>
<gene>
    <name evidence="8" type="ORF">SAMN06265339_1188</name>
</gene>
<dbReference type="Proteomes" id="UP001157911">
    <property type="component" value="Unassembled WGS sequence"/>
</dbReference>
<dbReference type="EC" id="1.1.1.133" evidence="3 6"/>
<protein>
    <recommendedName>
        <fullName evidence="4 6">dTDP-4-dehydrorhamnose reductase</fullName>
        <ecNumber evidence="3 6">1.1.1.133</ecNumber>
    </recommendedName>
</protein>
<dbReference type="Gene3D" id="3.90.25.10">
    <property type="entry name" value="UDP-galactose 4-epimerase, domain 1"/>
    <property type="match status" value="1"/>
</dbReference>
<proteinExistence type="inferred from homology"/>
<dbReference type="InterPro" id="IPR005913">
    <property type="entry name" value="dTDP_dehydrorham_reduct"/>
</dbReference>
<evidence type="ECO:0000313" key="9">
    <source>
        <dbReference type="Proteomes" id="UP001157911"/>
    </source>
</evidence>
<comment type="function">
    <text evidence="6">Catalyzes the reduction of dTDP-6-deoxy-L-lyxo-4-hexulose to yield dTDP-L-rhamnose.</text>
</comment>
<dbReference type="RefSeq" id="WP_283400647.1">
    <property type="nucleotide sequence ID" value="NZ_FXUB01000003.1"/>
</dbReference>
<evidence type="ECO:0000313" key="8">
    <source>
        <dbReference type="EMBL" id="SMP13880.1"/>
    </source>
</evidence>
<evidence type="ECO:0000259" key="7">
    <source>
        <dbReference type="Pfam" id="PF04321"/>
    </source>
</evidence>